<dbReference type="PANTHER" id="PTHR30446:SF0">
    <property type="entry name" value="RECOMBINATION PROTEIN RECR"/>
    <property type="match status" value="1"/>
</dbReference>
<dbReference type="EMBL" id="DRMS01000288">
    <property type="protein sequence ID" value="HFC92683.1"/>
    <property type="molecule type" value="Genomic_DNA"/>
</dbReference>
<dbReference type="SMART" id="SM00493">
    <property type="entry name" value="TOPRIM"/>
    <property type="match status" value="1"/>
</dbReference>
<reference evidence="9" key="1">
    <citation type="journal article" date="2020" name="mSystems">
        <title>Genome- and Community-Level Interaction Insights into Carbon Utilization and Element Cycling Functions of Hydrothermarchaeota in Hydrothermal Sediment.</title>
        <authorList>
            <person name="Zhou Z."/>
            <person name="Liu Y."/>
            <person name="Xu W."/>
            <person name="Pan J."/>
            <person name="Luo Z.H."/>
            <person name="Li M."/>
        </authorList>
    </citation>
    <scope>NUCLEOTIDE SEQUENCE [LARGE SCALE GENOMIC DNA]</scope>
    <source>
        <strain evidence="9">HyVt-493</strain>
    </source>
</reference>
<dbReference type="PROSITE" id="PS50880">
    <property type="entry name" value="TOPRIM"/>
    <property type="match status" value="1"/>
</dbReference>
<comment type="caution">
    <text evidence="9">The sequence shown here is derived from an EMBL/GenBank/DDBJ whole genome shotgun (WGS) entry which is preliminary data.</text>
</comment>
<dbReference type="HAMAP" id="MF_00017">
    <property type="entry name" value="RecR"/>
    <property type="match status" value="1"/>
</dbReference>
<dbReference type="AlphaFoldDB" id="A0A7V2T3F3"/>
<comment type="similarity">
    <text evidence="7">Belongs to the RecR family.</text>
</comment>
<dbReference type="CDD" id="cd01025">
    <property type="entry name" value="TOPRIM_recR"/>
    <property type="match status" value="1"/>
</dbReference>
<evidence type="ECO:0000256" key="5">
    <source>
        <dbReference type="ARBA" id="ARBA00023172"/>
    </source>
</evidence>
<evidence type="ECO:0000259" key="8">
    <source>
        <dbReference type="PROSITE" id="PS50880"/>
    </source>
</evidence>
<dbReference type="Pfam" id="PF13662">
    <property type="entry name" value="Toprim_4"/>
    <property type="match status" value="1"/>
</dbReference>
<dbReference type="PANTHER" id="PTHR30446">
    <property type="entry name" value="RECOMBINATION PROTEIN RECR"/>
    <property type="match status" value="1"/>
</dbReference>
<dbReference type="GO" id="GO:0006281">
    <property type="term" value="P:DNA repair"/>
    <property type="evidence" value="ECO:0007669"/>
    <property type="project" value="UniProtKB-UniRule"/>
</dbReference>
<dbReference type="InterPro" id="IPR000093">
    <property type="entry name" value="DNA_Rcmb_RecR"/>
</dbReference>
<keyword evidence="3 7" id="KW-0863">Zinc-finger</keyword>
<keyword evidence="2 7" id="KW-0227">DNA damage</keyword>
<proteinExistence type="inferred from homology"/>
<dbReference type="Gene3D" id="3.40.1360.10">
    <property type="match status" value="1"/>
</dbReference>
<feature type="domain" description="Toprim" evidence="8">
    <location>
        <begin position="80"/>
        <end position="175"/>
    </location>
</feature>
<evidence type="ECO:0000256" key="6">
    <source>
        <dbReference type="ARBA" id="ARBA00023204"/>
    </source>
</evidence>
<dbReference type="NCBIfam" id="TIGR00615">
    <property type="entry name" value="recR"/>
    <property type="match status" value="1"/>
</dbReference>
<dbReference type="Pfam" id="PF21176">
    <property type="entry name" value="RecR_HhH"/>
    <property type="match status" value="1"/>
</dbReference>
<protein>
    <recommendedName>
        <fullName evidence="7">Recombination protein RecR</fullName>
    </recommendedName>
</protein>
<keyword evidence="6 7" id="KW-0234">DNA repair</keyword>
<comment type="function">
    <text evidence="7">May play a role in DNA repair. It seems to be involved in an RecBC-independent recombinational process of DNA repair. It may act with RecF and RecO.</text>
</comment>
<evidence type="ECO:0000256" key="7">
    <source>
        <dbReference type="HAMAP-Rule" id="MF_00017"/>
    </source>
</evidence>
<dbReference type="InterPro" id="IPR034137">
    <property type="entry name" value="TOPRIM_RecR"/>
</dbReference>
<dbReference type="InterPro" id="IPR015967">
    <property type="entry name" value="Rcmb_RecR_Znf"/>
</dbReference>
<evidence type="ECO:0000256" key="4">
    <source>
        <dbReference type="ARBA" id="ARBA00022833"/>
    </source>
</evidence>
<evidence type="ECO:0000313" key="9">
    <source>
        <dbReference type="EMBL" id="HFC92683.1"/>
    </source>
</evidence>
<keyword evidence="4 7" id="KW-0862">Zinc</keyword>
<evidence type="ECO:0000256" key="1">
    <source>
        <dbReference type="ARBA" id="ARBA00022723"/>
    </source>
</evidence>
<keyword evidence="1 7" id="KW-0479">Metal-binding</keyword>
<dbReference type="SUPFAM" id="SSF111304">
    <property type="entry name" value="Recombination protein RecR"/>
    <property type="match status" value="1"/>
</dbReference>
<sequence>MSDSSLLNELINALRCLPSVGTKTAQRMAFHLLEHDRASGMKLATILQAAMENVAHCDQCRTFSEDKLCRICNNASRQQNSLCVVENPTDVLALEQATNYQGYYFVLMGKLSPLDGIGPEELGLDLLEARLSKGKVKELILATNPSIEGEVTAHYISELAEKYNIKTTRIAHGIPIGGELDYVDSGTLSHAFSGRRSY</sequence>
<dbReference type="Gene3D" id="1.10.8.420">
    <property type="entry name" value="RecR Domain 1"/>
    <property type="match status" value="1"/>
</dbReference>
<dbReference type="Proteomes" id="UP000885750">
    <property type="component" value="Unassembled WGS sequence"/>
</dbReference>
<keyword evidence="5 7" id="KW-0233">DNA recombination</keyword>
<organism evidence="9">
    <name type="scientific">Leucothrix mucor</name>
    <dbReference type="NCBI Taxonomy" id="45248"/>
    <lineage>
        <taxon>Bacteria</taxon>
        <taxon>Pseudomonadati</taxon>
        <taxon>Pseudomonadota</taxon>
        <taxon>Gammaproteobacteria</taxon>
        <taxon>Thiotrichales</taxon>
        <taxon>Thiotrichaceae</taxon>
        <taxon>Leucothrix</taxon>
    </lineage>
</organism>
<name>A0A7V2T3F3_LEUMU</name>
<dbReference type="InterPro" id="IPR006171">
    <property type="entry name" value="TOPRIM_dom"/>
</dbReference>
<dbReference type="GO" id="GO:0006310">
    <property type="term" value="P:DNA recombination"/>
    <property type="evidence" value="ECO:0007669"/>
    <property type="project" value="UniProtKB-UniRule"/>
</dbReference>
<dbReference type="Pfam" id="PF02132">
    <property type="entry name" value="RecR_ZnF"/>
    <property type="match status" value="1"/>
</dbReference>
<dbReference type="GO" id="GO:0003677">
    <property type="term" value="F:DNA binding"/>
    <property type="evidence" value="ECO:0007669"/>
    <property type="project" value="UniProtKB-UniRule"/>
</dbReference>
<accession>A0A7V2T3F3</accession>
<dbReference type="GO" id="GO:0008270">
    <property type="term" value="F:zinc ion binding"/>
    <property type="evidence" value="ECO:0007669"/>
    <property type="project" value="UniProtKB-KW"/>
</dbReference>
<evidence type="ECO:0000256" key="3">
    <source>
        <dbReference type="ARBA" id="ARBA00022771"/>
    </source>
</evidence>
<evidence type="ECO:0000256" key="2">
    <source>
        <dbReference type="ARBA" id="ARBA00022763"/>
    </source>
</evidence>
<feature type="zinc finger region" description="C4-type" evidence="7">
    <location>
        <begin position="57"/>
        <end position="72"/>
    </location>
</feature>
<dbReference type="Gene3D" id="6.10.250.240">
    <property type="match status" value="1"/>
</dbReference>
<gene>
    <name evidence="7 9" type="primary">recR</name>
    <name evidence="9" type="ORF">ENJ51_07710</name>
</gene>
<dbReference type="InterPro" id="IPR023627">
    <property type="entry name" value="Rcmb_RecR"/>
</dbReference>
<dbReference type="PROSITE" id="PS01300">
    <property type="entry name" value="RECR"/>
    <property type="match status" value="1"/>
</dbReference>
<dbReference type="Pfam" id="PF21175">
    <property type="entry name" value="RecR_C"/>
    <property type="match status" value="1"/>
</dbReference>